<sequence>MRDFIILIVIMTSISMAGLVKPANGSTLNYIHILFEWEQESGASTYNLQVSQGNNPPIIDIEVSSLYFIVEENIDWGNSYSWKVRPNNSDNWIGPNTFSTGSTIADVDVTIHNGNLYSPGFTIFSSFFNYYSAAFDQAGNEVWNTGQSDIVYYNTDYEGKLFGCWLNNQSENNLPGIEFNLDGEFTWEEPNEEFLHHDLILLPNGNYMGIVEATEIGPIPLGSWTNLFLSLGYDANGVTFEFPWVGDRLVEWNKDTKEVVWSWNMFDHYSMLDYDEIGGTWIEAF</sequence>
<gene>
    <name evidence="1" type="ORF">METZ01_LOCUS326949</name>
</gene>
<feature type="non-terminal residue" evidence="1">
    <location>
        <position position="285"/>
    </location>
</feature>
<accession>A0A382PN49</accession>
<dbReference type="AlphaFoldDB" id="A0A382PN49"/>
<reference evidence="1" key="1">
    <citation type="submission" date="2018-05" db="EMBL/GenBank/DDBJ databases">
        <authorList>
            <person name="Lanie J.A."/>
            <person name="Ng W.-L."/>
            <person name="Kazmierczak K.M."/>
            <person name="Andrzejewski T.M."/>
            <person name="Davidsen T.M."/>
            <person name="Wayne K.J."/>
            <person name="Tettelin H."/>
            <person name="Glass J.I."/>
            <person name="Rusch D."/>
            <person name="Podicherti R."/>
            <person name="Tsui H.-C.T."/>
            <person name="Winkler M.E."/>
        </authorList>
    </citation>
    <scope>NUCLEOTIDE SEQUENCE</scope>
</reference>
<evidence type="ECO:0008006" key="2">
    <source>
        <dbReference type="Google" id="ProtNLM"/>
    </source>
</evidence>
<dbReference type="EMBL" id="UINC01108186">
    <property type="protein sequence ID" value="SVC74095.1"/>
    <property type="molecule type" value="Genomic_DNA"/>
</dbReference>
<dbReference type="Gene3D" id="2.60.40.10">
    <property type="entry name" value="Immunoglobulins"/>
    <property type="match status" value="1"/>
</dbReference>
<proteinExistence type="predicted"/>
<dbReference type="InterPro" id="IPR013783">
    <property type="entry name" value="Ig-like_fold"/>
</dbReference>
<name>A0A382PN49_9ZZZZ</name>
<evidence type="ECO:0000313" key="1">
    <source>
        <dbReference type="EMBL" id="SVC74095.1"/>
    </source>
</evidence>
<protein>
    <recommendedName>
        <fullName evidence="2">Fibronectin type-III domain-containing protein</fullName>
    </recommendedName>
</protein>
<organism evidence="1">
    <name type="scientific">marine metagenome</name>
    <dbReference type="NCBI Taxonomy" id="408172"/>
    <lineage>
        <taxon>unclassified sequences</taxon>
        <taxon>metagenomes</taxon>
        <taxon>ecological metagenomes</taxon>
    </lineage>
</organism>